<feature type="region of interest" description="Disordered" evidence="1">
    <location>
        <begin position="27"/>
        <end position="65"/>
    </location>
</feature>
<proteinExistence type="predicted"/>
<dbReference type="Proteomes" id="UP001207228">
    <property type="component" value="Unassembled WGS sequence"/>
</dbReference>
<evidence type="ECO:0000256" key="1">
    <source>
        <dbReference type="SAM" id="MobiDB-lite"/>
    </source>
</evidence>
<name>A0ABT3RBP3_9BACT</name>
<dbReference type="SMART" id="SM00554">
    <property type="entry name" value="FAS1"/>
    <property type="match status" value="1"/>
</dbReference>
<feature type="signal peptide" evidence="2">
    <location>
        <begin position="1"/>
        <end position="26"/>
    </location>
</feature>
<gene>
    <name evidence="4" type="ORF">OO017_02415</name>
</gene>
<evidence type="ECO:0000313" key="5">
    <source>
        <dbReference type="Proteomes" id="UP001207228"/>
    </source>
</evidence>
<evidence type="ECO:0000259" key="3">
    <source>
        <dbReference type="PROSITE" id="PS50213"/>
    </source>
</evidence>
<keyword evidence="5" id="KW-1185">Reference proteome</keyword>
<feature type="chain" id="PRO_5046192464" evidence="2">
    <location>
        <begin position="27"/>
        <end position="219"/>
    </location>
</feature>
<dbReference type="InterPro" id="IPR050904">
    <property type="entry name" value="Adhesion/Biosynth-related"/>
</dbReference>
<evidence type="ECO:0000313" key="4">
    <source>
        <dbReference type="EMBL" id="MCX2738787.1"/>
    </source>
</evidence>
<sequence>MRKIAYTLAICCSAALVSCGTGDENAANEMQEETRPNPGAEDAAGMTNPNTPGKQAGEGEMGGEGVDATMTDSRIGGSEMMPTQKIVENVFSNNDLSVLSGALRQAGLVDALNATGPYTLFAPQNEAFEALPEGVLEDLMQDKNKKRLTEILNNHVVAGKLAAAELTDGAMLKTLGGVQLTVTKKGNDVMVNGAKVVQADAASQNGVIHIIEKVLVTEK</sequence>
<reference evidence="4 5" key="1">
    <citation type="submission" date="2022-11" db="EMBL/GenBank/DDBJ databases">
        <title>The characterization of three novel Bacteroidetes species and genomic analysis of their roles in tidal elemental geochemical cycles.</title>
        <authorList>
            <person name="Ma K.-J."/>
        </authorList>
    </citation>
    <scope>NUCLEOTIDE SEQUENCE [LARGE SCALE GENOMIC DNA]</scope>
    <source>
        <strain evidence="4 5">M82</strain>
    </source>
</reference>
<dbReference type="EMBL" id="JAPFQO010000001">
    <property type="protein sequence ID" value="MCX2738787.1"/>
    <property type="molecule type" value="Genomic_DNA"/>
</dbReference>
<dbReference type="Pfam" id="PF02469">
    <property type="entry name" value="Fasciclin"/>
    <property type="match status" value="1"/>
</dbReference>
<accession>A0ABT3RBP3</accession>
<comment type="caution">
    <text evidence="4">The sequence shown here is derived from an EMBL/GenBank/DDBJ whole genome shotgun (WGS) entry which is preliminary data.</text>
</comment>
<dbReference type="PANTHER" id="PTHR10900">
    <property type="entry name" value="PERIOSTIN-RELATED"/>
    <property type="match status" value="1"/>
</dbReference>
<dbReference type="InterPro" id="IPR036378">
    <property type="entry name" value="FAS1_dom_sf"/>
</dbReference>
<feature type="domain" description="FAS1" evidence="3">
    <location>
        <begin position="83"/>
        <end position="215"/>
    </location>
</feature>
<dbReference type="Gene3D" id="2.30.180.10">
    <property type="entry name" value="FAS1 domain"/>
    <property type="match status" value="1"/>
</dbReference>
<dbReference type="PANTHER" id="PTHR10900:SF77">
    <property type="entry name" value="FI19380P1"/>
    <property type="match status" value="1"/>
</dbReference>
<dbReference type="RefSeq" id="WP_266050836.1">
    <property type="nucleotide sequence ID" value="NZ_JAPFQO010000001.1"/>
</dbReference>
<dbReference type="SUPFAM" id="SSF82153">
    <property type="entry name" value="FAS1 domain"/>
    <property type="match status" value="1"/>
</dbReference>
<dbReference type="PROSITE" id="PS50213">
    <property type="entry name" value="FAS1"/>
    <property type="match status" value="1"/>
</dbReference>
<protein>
    <submittedName>
        <fullName evidence="4">Fasciclin domain-containing protein</fullName>
    </submittedName>
</protein>
<keyword evidence="2" id="KW-0732">Signal</keyword>
<evidence type="ECO:0000256" key="2">
    <source>
        <dbReference type="SAM" id="SignalP"/>
    </source>
</evidence>
<dbReference type="InterPro" id="IPR000782">
    <property type="entry name" value="FAS1_domain"/>
</dbReference>
<dbReference type="PROSITE" id="PS51257">
    <property type="entry name" value="PROKAR_LIPOPROTEIN"/>
    <property type="match status" value="1"/>
</dbReference>
<organism evidence="4 5">
    <name type="scientific">Pontibacter anaerobius</name>
    <dbReference type="NCBI Taxonomy" id="2993940"/>
    <lineage>
        <taxon>Bacteria</taxon>
        <taxon>Pseudomonadati</taxon>
        <taxon>Bacteroidota</taxon>
        <taxon>Cytophagia</taxon>
        <taxon>Cytophagales</taxon>
        <taxon>Hymenobacteraceae</taxon>
        <taxon>Pontibacter</taxon>
    </lineage>
</organism>